<dbReference type="EMBL" id="JBHTIS010000031">
    <property type="protein sequence ID" value="MFD1044308.1"/>
    <property type="molecule type" value="Genomic_DNA"/>
</dbReference>
<organism evidence="1 2">
    <name type="scientific">Kibdelosporangium lantanae</name>
    <dbReference type="NCBI Taxonomy" id="1497396"/>
    <lineage>
        <taxon>Bacteria</taxon>
        <taxon>Bacillati</taxon>
        <taxon>Actinomycetota</taxon>
        <taxon>Actinomycetes</taxon>
        <taxon>Pseudonocardiales</taxon>
        <taxon>Pseudonocardiaceae</taxon>
        <taxon>Kibdelosporangium</taxon>
    </lineage>
</organism>
<reference evidence="2" key="1">
    <citation type="journal article" date="2019" name="Int. J. Syst. Evol. Microbiol.">
        <title>The Global Catalogue of Microorganisms (GCM) 10K type strain sequencing project: providing services to taxonomists for standard genome sequencing and annotation.</title>
        <authorList>
            <consortium name="The Broad Institute Genomics Platform"/>
            <consortium name="The Broad Institute Genome Sequencing Center for Infectious Disease"/>
            <person name="Wu L."/>
            <person name="Ma J."/>
        </authorList>
    </citation>
    <scope>NUCLEOTIDE SEQUENCE [LARGE SCALE GENOMIC DNA]</scope>
    <source>
        <strain evidence="2">JCM 31486</strain>
    </source>
</reference>
<dbReference type="Proteomes" id="UP001597045">
    <property type="component" value="Unassembled WGS sequence"/>
</dbReference>
<accession>A0ABW3M2H5</accession>
<evidence type="ECO:0000313" key="2">
    <source>
        <dbReference type="Proteomes" id="UP001597045"/>
    </source>
</evidence>
<keyword evidence="2" id="KW-1185">Reference proteome</keyword>
<protein>
    <recommendedName>
        <fullName evidence="3">Helicase XPB/Ssl2 N-terminal domain-containing protein</fullName>
    </recommendedName>
</protein>
<name>A0ABW3M2H5_9PSEU</name>
<evidence type="ECO:0000313" key="1">
    <source>
        <dbReference type="EMBL" id="MFD1044308.1"/>
    </source>
</evidence>
<gene>
    <name evidence="1" type="ORF">ACFQ1S_01210</name>
</gene>
<sequence length="647" mass="69533">MDDGLRESSAAEPDAAIAGSSEVTATVVAVVAAALGSLEGLLGDVFVGLRRAVADNADGTDLFAAIDRLRVCGRVVRSVPVLRPWCRLVRTAIASVQEAHEAVRCFLMAVAGDDPLEAERLADVGQRHLDRAGQYVTEADDIAEVLSQPIDASPVDFLARLLQLAYSVTGTSDPVELEQSGAQRARSLFALGGRPAEVLPGHGVQTAVFTVLADLILDGDQFVGVTRTVYSALRSKPQRLVALLSDERLRMDLTEAIDHLMYGSLQASLISAATVPDRVHLAAALELARTVVEGPGKRLVAAFLAVTTKTPYERQRTKDASALVSAAMSRPGGDAWAGLGLALRHASAHLDFRVEDRGNVLVLSPDSPRPLRLAGPEFIDRLLAGIETIYAALLAVQVAAADSGVDVLGTRGLAVLDLGPLDTVAFALRFWGWHVHQVEISEDALTLSVEATVMPDTPVITALATALQIQLPTEIEQVTITLREQTDADRAGRTHQLRGPVQAWRDFHEPATDKVRGLVEIAASWRFDGYPTMPYTAARQWIAVQAGAAVGMGFPHGVTPLRSLRDLARRFQDENLVRTLTSAITVVRCRASDAGMDHHVTTDLDLLHQWATTRLPKAARSSVITLDQLRTARELCERDLPESGTCV</sequence>
<evidence type="ECO:0008006" key="3">
    <source>
        <dbReference type="Google" id="ProtNLM"/>
    </source>
</evidence>
<proteinExistence type="predicted"/>
<comment type="caution">
    <text evidence="1">The sequence shown here is derived from an EMBL/GenBank/DDBJ whole genome shotgun (WGS) entry which is preliminary data.</text>
</comment>